<proteinExistence type="predicted"/>
<dbReference type="EnsemblMetazoa" id="PHUM247150-RA">
    <property type="protein sequence ID" value="PHUM247150-PA"/>
    <property type="gene ID" value="PHUM247150"/>
</dbReference>
<evidence type="ECO:0000313" key="2">
    <source>
        <dbReference type="EnsemblMetazoa" id="PHUM247150-PA"/>
    </source>
</evidence>
<gene>
    <name evidence="2" type="primary">8230835</name>
    <name evidence="1" type="ORF">Phum_PHUM247150</name>
</gene>
<keyword evidence="3" id="KW-1185">Reference proteome</keyword>
<dbReference type="InParanoid" id="E0VJK5"/>
<dbReference type="AlphaFoldDB" id="E0VJK5"/>
<dbReference type="GeneID" id="8230835"/>
<evidence type="ECO:0000313" key="1">
    <source>
        <dbReference type="EMBL" id="EEB13561.1"/>
    </source>
</evidence>
<name>E0VJK5_PEDHC</name>
<reference evidence="1" key="1">
    <citation type="submission" date="2007-04" db="EMBL/GenBank/DDBJ databases">
        <title>Annotation of Pediculus humanus corporis strain USDA.</title>
        <authorList>
            <person name="Kirkness E."/>
            <person name="Hannick L."/>
            <person name="Hass B."/>
            <person name="Bruggner R."/>
            <person name="Lawson D."/>
            <person name="Bidwell S."/>
            <person name="Joardar V."/>
            <person name="Caler E."/>
            <person name="Walenz B."/>
            <person name="Inman J."/>
            <person name="Schobel S."/>
            <person name="Galinsky K."/>
            <person name="Amedeo P."/>
            <person name="Strausberg R."/>
        </authorList>
    </citation>
    <scope>NUCLEOTIDE SEQUENCE</scope>
    <source>
        <strain evidence="1">USDA</strain>
    </source>
</reference>
<dbReference type="HOGENOM" id="CLU_3126747_0_0_1"/>
<dbReference type="EMBL" id="DS235225">
    <property type="protein sequence ID" value="EEB13561.1"/>
    <property type="molecule type" value="Genomic_DNA"/>
</dbReference>
<dbReference type="OrthoDB" id="6600346at2759"/>
<dbReference type="Proteomes" id="UP000009046">
    <property type="component" value="Unassembled WGS sequence"/>
</dbReference>
<dbReference type="CTD" id="8230835"/>
<dbReference type="VEuPathDB" id="VectorBase:PHUM247150"/>
<reference evidence="1" key="2">
    <citation type="submission" date="2007-04" db="EMBL/GenBank/DDBJ databases">
        <title>The genome of the human body louse.</title>
        <authorList>
            <consortium name="The Human Body Louse Genome Consortium"/>
            <person name="Kirkness E."/>
            <person name="Walenz B."/>
            <person name="Hass B."/>
            <person name="Bruggner R."/>
            <person name="Strausberg R."/>
        </authorList>
    </citation>
    <scope>NUCLEOTIDE SEQUENCE</scope>
    <source>
        <strain evidence="1">USDA</strain>
    </source>
</reference>
<dbReference type="EMBL" id="AAZO01002862">
    <property type="status" value="NOT_ANNOTATED_CDS"/>
    <property type="molecule type" value="Genomic_DNA"/>
</dbReference>
<sequence length="50" mass="5629">MGESLEELCRLCAAFDPVKMPIFSSEGKQRNLIVKIQTCLRFKVRKLGSG</sequence>
<dbReference type="KEGG" id="phu:Phum_PHUM247150"/>
<evidence type="ECO:0000313" key="3">
    <source>
        <dbReference type="Proteomes" id="UP000009046"/>
    </source>
</evidence>
<dbReference type="RefSeq" id="XP_002426299.1">
    <property type="nucleotide sequence ID" value="XM_002426254.1"/>
</dbReference>
<accession>E0VJK5</accession>
<reference evidence="2" key="3">
    <citation type="submission" date="2020-05" db="UniProtKB">
        <authorList>
            <consortium name="EnsemblMetazoa"/>
        </authorList>
    </citation>
    <scope>IDENTIFICATION</scope>
    <source>
        <strain evidence="2">USDA</strain>
    </source>
</reference>
<protein>
    <submittedName>
        <fullName evidence="1 2">Uncharacterized protein</fullName>
    </submittedName>
</protein>
<organism>
    <name type="scientific">Pediculus humanus subsp. corporis</name>
    <name type="common">Body louse</name>
    <dbReference type="NCBI Taxonomy" id="121224"/>
    <lineage>
        <taxon>Eukaryota</taxon>
        <taxon>Metazoa</taxon>
        <taxon>Ecdysozoa</taxon>
        <taxon>Arthropoda</taxon>
        <taxon>Hexapoda</taxon>
        <taxon>Insecta</taxon>
        <taxon>Pterygota</taxon>
        <taxon>Neoptera</taxon>
        <taxon>Paraneoptera</taxon>
        <taxon>Psocodea</taxon>
        <taxon>Troctomorpha</taxon>
        <taxon>Phthiraptera</taxon>
        <taxon>Anoplura</taxon>
        <taxon>Pediculidae</taxon>
        <taxon>Pediculus</taxon>
    </lineage>
</organism>